<evidence type="ECO:0000313" key="2">
    <source>
        <dbReference type="EMBL" id="CAI9766650.1"/>
    </source>
</evidence>
<dbReference type="Proteomes" id="UP000834106">
    <property type="component" value="Chromosome 8"/>
</dbReference>
<proteinExistence type="predicted"/>
<accession>A0AAD1ZG29</accession>
<protein>
    <submittedName>
        <fullName evidence="2">Uncharacterized protein</fullName>
    </submittedName>
</protein>
<keyword evidence="3" id="KW-1185">Reference proteome</keyword>
<dbReference type="PANTHER" id="PTHR33199:SF1">
    <property type="entry name" value="OS01G0958700 PROTEIN"/>
    <property type="match status" value="1"/>
</dbReference>
<keyword evidence="1" id="KW-0472">Membrane</keyword>
<evidence type="ECO:0000313" key="3">
    <source>
        <dbReference type="Proteomes" id="UP000834106"/>
    </source>
</evidence>
<dbReference type="InterPro" id="IPR044663">
    <property type="entry name" value="CAD1/NSL1-like"/>
</dbReference>
<dbReference type="GO" id="GO:0009626">
    <property type="term" value="P:plant-type hypersensitive response"/>
    <property type="evidence" value="ECO:0007669"/>
    <property type="project" value="TreeGrafter"/>
</dbReference>
<name>A0AAD1ZG29_9LAMI</name>
<keyword evidence="1" id="KW-0812">Transmembrane</keyword>
<dbReference type="GO" id="GO:2000031">
    <property type="term" value="P:regulation of salicylic acid mediated signaling pathway"/>
    <property type="evidence" value="ECO:0007669"/>
    <property type="project" value="InterPro"/>
</dbReference>
<feature type="transmembrane region" description="Helical" evidence="1">
    <location>
        <begin position="63"/>
        <end position="88"/>
    </location>
</feature>
<gene>
    <name evidence="2" type="ORF">FPE_LOCUS14080</name>
</gene>
<dbReference type="GO" id="GO:0005886">
    <property type="term" value="C:plasma membrane"/>
    <property type="evidence" value="ECO:0007669"/>
    <property type="project" value="TreeGrafter"/>
</dbReference>
<sequence>MQPPPSPTYSAPSSGYPYNAPSYSQPSYGKQSYGQCGYYGQPKYTVEEKKKKKKKKKKKNKSGGMGIFECAIKFVSFLLGSFFLVALLNCTFTEQFNQEMSLTKEIPSGLFNAMFDFFGCWQKDVAYTKTFVFSGMFITLHICTHVPTVVYCREAASTAARGLAGDRSWPETETGTADRGAEERGGRRCLLHLL</sequence>
<dbReference type="EMBL" id="OU503043">
    <property type="protein sequence ID" value="CAI9766650.1"/>
    <property type="molecule type" value="Genomic_DNA"/>
</dbReference>
<evidence type="ECO:0000256" key="1">
    <source>
        <dbReference type="SAM" id="Phobius"/>
    </source>
</evidence>
<dbReference type="AlphaFoldDB" id="A0AAD1ZG29"/>
<keyword evidence="1" id="KW-1133">Transmembrane helix</keyword>
<dbReference type="PANTHER" id="PTHR33199">
    <property type="entry name" value="MACPF DOMAIN-CONTAINING PROTEIN CAD1"/>
    <property type="match status" value="1"/>
</dbReference>
<organism evidence="2 3">
    <name type="scientific">Fraxinus pennsylvanica</name>
    <dbReference type="NCBI Taxonomy" id="56036"/>
    <lineage>
        <taxon>Eukaryota</taxon>
        <taxon>Viridiplantae</taxon>
        <taxon>Streptophyta</taxon>
        <taxon>Embryophyta</taxon>
        <taxon>Tracheophyta</taxon>
        <taxon>Spermatophyta</taxon>
        <taxon>Magnoliopsida</taxon>
        <taxon>eudicotyledons</taxon>
        <taxon>Gunneridae</taxon>
        <taxon>Pentapetalae</taxon>
        <taxon>asterids</taxon>
        <taxon>lamiids</taxon>
        <taxon>Lamiales</taxon>
        <taxon>Oleaceae</taxon>
        <taxon>Oleeae</taxon>
        <taxon>Fraxinus</taxon>
    </lineage>
</organism>
<reference evidence="2" key="1">
    <citation type="submission" date="2023-05" db="EMBL/GenBank/DDBJ databases">
        <authorList>
            <person name="Huff M."/>
        </authorList>
    </citation>
    <scope>NUCLEOTIDE SEQUENCE</scope>
</reference>